<gene>
    <name evidence="4" type="ORF">H8S40_03920</name>
</gene>
<dbReference type="Gene3D" id="2.60.40.790">
    <property type="match status" value="1"/>
</dbReference>
<dbReference type="SUPFAM" id="SSF49764">
    <property type="entry name" value="HSP20-like chaperones"/>
    <property type="match status" value="1"/>
</dbReference>
<name>A0ABR7G5K5_9FIRM</name>
<dbReference type="RefSeq" id="WP_186864606.1">
    <property type="nucleotide sequence ID" value="NZ_JACOPE010000001.1"/>
</dbReference>
<comment type="similarity">
    <text evidence="1 2">Belongs to the small heat shock protein (HSP20) family.</text>
</comment>
<evidence type="ECO:0000313" key="4">
    <source>
        <dbReference type="EMBL" id="MBC5682722.1"/>
    </source>
</evidence>
<dbReference type="Proteomes" id="UP000631576">
    <property type="component" value="Unassembled WGS sequence"/>
</dbReference>
<keyword evidence="5" id="KW-1185">Reference proteome</keyword>
<dbReference type="Pfam" id="PF00011">
    <property type="entry name" value="HSP20"/>
    <property type="match status" value="1"/>
</dbReference>
<evidence type="ECO:0000259" key="3">
    <source>
        <dbReference type="PROSITE" id="PS01031"/>
    </source>
</evidence>
<protein>
    <submittedName>
        <fullName evidence="4">Hsp20/alpha crystallin family protein</fullName>
    </submittedName>
</protein>
<dbReference type="PROSITE" id="PS01031">
    <property type="entry name" value="SHSP"/>
    <property type="match status" value="1"/>
</dbReference>
<organism evidence="4 5">
    <name type="scientific">Ruminococcus hominis</name>
    <dbReference type="NCBI Taxonomy" id="2763065"/>
    <lineage>
        <taxon>Bacteria</taxon>
        <taxon>Bacillati</taxon>
        <taxon>Bacillota</taxon>
        <taxon>Clostridia</taxon>
        <taxon>Eubacteriales</taxon>
        <taxon>Oscillospiraceae</taxon>
        <taxon>Ruminococcus</taxon>
    </lineage>
</organism>
<dbReference type="PANTHER" id="PTHR11527">
    <property type="entry name" value="HEAT-SHOCK PROTEIN 20 FAMILY MEMBER"/>
    <property type="match status" value="1"/>
</dbReference>
<sequence length="152" mass="17707">MLRPSIFGESFLNDWNDWDNWMNFSFPDVEKKLYGKHAAHVMKTDIKEHDDGYELVVDLPGFKKDQIQVELKDGYLTISAEKGLEKDEKEKKGKYLRQERYSGSTSRTFYVGKDVTENDIHGKFENGILTLDIPKKEEKKEVEANHFVTIEG</sequence>
<dbReference type="CDD" id="cd06471">
    <property type="entry name" value="ACD_LpsHSP_like"/>
    <property type="match status" value="1"/>
</dbReference>
<dbReference type="EMBL" id="JACOPE010000001">
    <property type="protein sequence ID" value="MBC5682722.1"/>
    <property type="molecule type" value="Genomic_DNA"/>
</dbReference>
<comment type="caution">
    <text evidence="4">The sequence shown here is derived from an EMBL/GenBank/DDBJ whole genome shotgun (WGS) entry which is preliminary data.</text>
</comment>
<evidence type="ECO:0000256" key="2">
    <source>
        <dbReference type="RuleBase" id="RU003616"/>
    </source>
</evidence>
<evidence type="ECO:0000256" key="1">
    <source>
        <dbReference type="PROSITE-ProRule" id="PRU00285"/>
    </source>
</evidence>
<feature type="domain" description="SHSP" evidence="3">
    <location>
        <begin position="35"/>
        <end position="151"/>
    </location>
</feature>
<dbReference type="InterPro" id="IPR002068">
    <property type="entry name" value="A-crystallin/Hsp20_dom"/>
</dbReference>
<evidence type="ECO:0000313" key="5">
    <source>
        <dbReference type="Proteomes" id="UP000631576"/>
    </source>
</evidence>
<accession>A0ABR7G5K5</accession>
<dbReference type="InterPro" id="IPR031107">
    <property type="entry name" value="Small_HSP"/>
</dbReference>
<proteinExistence type="inferred from homology"/>
<dbReference type="InterPro" id="IPR008978">
    <property type="entry name" value="HSP20-like_chaperone"/>
</dbReference>
<reference evidence="4 5" key="1">
    <citation type="submission" date="2020-08" db="EMBL/GenBank/DDBJ databases">
        <title>Genome public.</title>
        <authorList>
            <person name="Liu C."/>
            <person name="Sun Q."/>
        </authorList>
    </citation>
    <scope>NUCLEOTIDE SEQUENCE [LARGE SCALE GENOMIC DNA]</scope>
    <source>
        <strain evidence="4 5">NSJ-13</strain>
    </source>
</reference>